<dbReference type="Pfam" id="PF00096">
    <property type="entry name" value="zf-C2H2"/>
    <property type="match status" value="1"/>
</dbReference>
<dbReference type="PROSITE" id="PS00028">
    <property type="entry name" value="ZINC_FINGER_C2H2_1"/>
    <property type="match status" value="1"/>
</dbReference>
<feature type="region of interest" description="Disordered" evidence="7">
    <location>
        <begin position="1"/>
        <end position="28"/>
    </location>
</feature>
<evidence type="ECO:0000256" key="4">
    <source>
        <dbReference type="ARBA" id="ARBA00023163"/>
    </source>
</evidence>
<dbReference type="GO" id="GO:0008270">
    <property type="term" value="F:zinc ion binding"/>
    <property type="evidence" value="ECO:0007669"/>
    <property type="project" value="UniProtKB-KW"/>
</dbReference>
<protein>
    <recommendedName>
        <fullName evidence="8">C2H2-type domain-containing protein</fullName>
    </recommendedName>
</protein>
<dbReference type="EMBL" id="ML978066">
    <property type="protein sequence ID" value="KAF2022405.1"/>
    <property type="molecule type" value="Genomic_DNA"/>
</dbReference>
<dbReference type="RefSeq" id="XP_033390744.1">
    <property type="nucleotide sequence ID" value="XM_033523207.1"/>
</dbReference>
<dbReference type="Proteomes" id="UP000799778">
    <property type="component" value="Unassembled WGS sequence"/>
</dbReference>
<dbReference type="InterPro" id="IPR013087">
    <property type="entry name" value="Znf_C2H2_type"/>
</dbReference>
<dbReference type="InterPro" id="IPR036236">
    <property type="entry name" value="Znf_C2H2_sf"/>
</dbReference>
<evidence type="ECO:0000256" key="6">
    <source>
        <dbReference type="PROSITE-ProRule" id="PRU00042"/>
    </source>
</evidence>
<keyword evidence="2" id="KW-0862">Zinc</keyword>
<evidence type="ECO:0000256" key="5">
    <source>
        <dbReference type="ARBA" id="ARBA00023242"/>
    </source>
</evidence>
<proteinExistence type="predicted"/>
<dbReference type="OrthoDB" id="40579at2759"/>
<feature type="domain" description="C2H2-type" evidence="8">
    <location>
        <begin position="30"/>
        <end position="57"/>
    </location>
</feature>
<evidence type="ECO:0000256" key="7">
    <source>
        <dbReference type="SAM" id="MobiDB-lite"/>
    </source>
</evidence>
<dbReference type="AlphaFoldDB" id="A0A6A5Y9Z2"/>
<organism evidence="9 10">
    <name type="scientific">Aaosphaeria arxii CBS 175.79</name>
    <dbReference type="NCBI Taxonomy" id="1450172"/>
    <lineage>
        <taxon>Eukaryota</taxon>
        <taxon>Fungi</taxon>
        <taxon>Dikarya</taxon>
        <taxon>Ascomycota</taxon>
        <taxon>Pezizomycotina</taxon>
        <taxon>Dothideomycetes</taxon>
        <taxon>Pleosporomycetidae</taxon>
        <taxon>Pleosporales</taxon>
        <taxon>Pleosporales incertae sedis</taxon>
        <taxon>Aaosphaeria</taxon>
    </lineage>
</organism>
<dbReference type="PANTHER" id="PTHR47660:SF2">
    <property type="entry name" value="TRANSCRIPTION FACTOR WITH C2H2 AND ZN(2)-CYS(6) DNA BINDING DOMAIN (EUROFUNG)"/>
    <property type="match status" value="1"/>
</dbReference>
<keyword evidence="4" id="KW-0804">Transcription</keyword>
<feature type="compositionally biased region" description="Polar residues" evidence="7">
    <location>
        <begin position="1"/>
        <end position="13"/>
    </location>
</feature>
<gene>
    <name evidence="9" type="ORF">BU24DRAFT_339894</name>
</gene>
<dbReference type="PANTHER" id="PTHR47660">
    <property type="entry name" value="TRANSCRIPTION FACTOR WITH C2H2 AND ZN(2)-CYS(6) DNA BINDING DOMAIN (EUROFUNG)-RELATED-RELATED"/>
    <property type="match status" value="1"/>
</dbReference>
<keyword evidence="10" id="KW-1185">Reference proteome</keyword>
<evidence type="ECO:0000313" key="10">
    <source>
        <dbReference type="Proteomes" id="UP000799778"/>
    </source>
</evidence>
<dbReference type="GeneID" id="54280604"/>
<keyword evidence="1" id="KW-0479">Metal-binding</keyword>
<keyword evidence="5" id="KW-0539">Nucleus</keyword>
<dbReference type="SUPFAM" id="SSF57667">
    <property type="entry name" value="beta-beta-alpha zinc fingers"/>
    <property type="match status" value="1"/>
</dbReference>
<evidence type="ECO:0000259" key="8">
    <source>
        <dbReference type="PROSITE" id="PS50157"/>
    </source>
</evidence>
<evidence type="ECO:0000256" key="1">
    <source>
        <dbReference type="ARBA" id="ARBA00022723"/>
    </source>
</evidence>
<dbReference type="PROSITE" id="PS50157">
    <property type="entry name" value="ZINC_FINGER_C2H2_2"/>
    <property type="match status" value="1"/>
</dbReference>
<sequence>MSPDPSETTQSPPSLHRSRKRQRTADAESFQCQVCLRSYDRADHLNRHLDSHRNERPFRCDQCPAAFNRRSVTSFPTFRVCM</sequence>
<name>A0A6A5Y9Z2_9PLEO</name>
<keyword evidence="3" id="KW-0805">Transcription regulation</keyword>
<accession>A0A6A5Y9Z2</accession>
<reference evidence="9" key="1">
    <citation type="journal article" date="2020" name="Stud. Mycol.">
        <title>101 Dothideomycetes genomes: a test case for predicting lifestyles and emergence of pathogens.</title>
        <authorList>
            <person name="Haridas S."/>
            <person name="Albert R."/>
            <person name="Binder M."/>
            <person name="Bloem J."/>
            <person name="Labutti K."/>
            <person name="Salamov A."/>
            <person name="Andreopoulos B."/>
            <person name="Baker S."/>
            <person name="Barry K."/>
            <person name="Bills G."/>
            <person name="Bluhm B."/>
            <person name="Cannon C."/>
            <person name="Castanera R."/>
            <person name="Culley D."/>
            <person name="Daum C."/>
            <person name="Ezra D."/>
            <person name="Gonzalez J."/>
            <person name="Henrissat B."/>
            <person name="Kuo A."/>
            <person name="Liang C."/>
            <person name="Lipzen A."/>
            <person name="Lutzoni F."/>
            <person name="Magnuson J."/>
            <person name="Mondo S."/>
            <person name="Nolan M."/>
            <person name="Ohm R."/>
            <person name="Pangilinan J."/>
            <person name="Park H.-J."/>
            <person name="Ramirez L."/>
            <person name="Alfaro M."/>
            <person name="Sun H."/>
            <person name="Tritt A."/>
            <person name="Yoshinaga Y."/>
            <person name="Zwiers L.-H."/>
            <person name="Turgeon B."/>
            <person name="Goodwin S."/>
            <person name="Spatafora J."/>
            <person name="Crous P."/>
            <person name="Grigoriev I."/>
        </authorList>
    </citation>
    <scope>NUCLEOTIDE SEQUENCE</scope>
    <source>
        <strain evidence="9">CBS 175.79</strain>
    </source>
</reference>
<dbReference type="Gene3D" id="3.30.160.60">
    <property type="entry name" value="Classic Zinc Finger"/>
    <property type="match status" value="1"/>
</dbReference>
<evidence type="ECO:0000256" key="2">
    <source>
        <dbReference type="ARBA" id="ARBA00022833"/>
    </source>
</evidence>
<evidence type="ECO:0000313" key="9">
    <source>
        <dbReference type="EMBL" id="KAF2022405.1"/>
    </source>
</evidence>
<evidence type="ECO:0000256" key="3">
    <source>
        <dbReference type="ARBA" id="ARBA00023015"/>
    </source>
</evidence>
<keyword evidence="6" id="KW-0863">Zinc-finger</keyword>